<keyword evidence="5" id="KW-1185">Reference proteome</keyword>
<dbReference type="RefSeq" id="WP_184866496.1">
    <property type="nucleotide sequence ID" value="NZ_BAAAWY010000059.1"/>
</dbReference>
<dbReference type="AlphaFoldDB" id="A0A7W9NJF3"/>
<dbReference type="GO" id="GO:0006635">
    <property type="term" value="P:fatty acid beta-oxidation"/>
    <property type="evidence" value="ECO:0007669"/>
    <property type="project" value="TreeGrafter"/>
</dbReference>
<dbReference type="InterPro" id="IPR002539">
    <property type="entry name" value="MaoC-like_dom"/>
</dbReference>
<sequence>MIDFGILGVVDGPWRKSWTSDDALRYAVGVGASELAFATENSSGVDQQALPTMALALTHFTEPEQIFGDVDKTRVLHAEQSLTLHRPFPVAGSVEVRRQVTDIFDKGSGALVVSRVDAADASGPLFSAVSSAFLRGEGGFGGSRGTSSRSAMPSREPDRRLEFATATNQALIYRLSGDRNRLHSDPVYAAQGGLKRPILHGLCTYGITCRLLIGAFADGDAHRVTGMTGRFTAPVIPGDVLVVDAWQEHSGVAFRTSTAAGTVVIDNGRLELAGPR</sequence>
<feature type="domain" description="MaoC-like" evidence="2">
    <location>
        <begin position="152"/>
        <end position="264"/>
    </location>
</feature>
<evidence type="ECO:0000259" key="2">
    <source>
        <dbReference type="Pfam" id="PF01575"/>
    </source>
</evidence>
<reference evidence="4 5" key="1">
    <citation type="submission" date="2020-08" db="EMBL/GenBank/DDBJ databases">
        <title>Sequencing the genomes of 1000 actinobacteria strains.</title>
        <authorList>
            <person name="Klenk H.-P."/>
        </authorList>
    </citation>
    <scope>NUCLEOTIDE SEQUENCE [LARGE SCALE GENOMIC DNA]</scope>
    <source>
        <strain evidence="4 5">DSM 43851</strain>
    </source>
</reference>
<dbReference type="SUPFAM" id="SSF54637">
    <property type="entry name" value="Thioesterase/thiol ester dehydrase-isomerase"/>
    <property type="match status" value="2"/>
</dbReference>
<dbReference type="PANTHER" id="PTHR13078">
    <property type="entry name" value="PEROXISOMAL MULTIFUNCTIONAL ENZYME TYPE 2-RELATED"/>
    <property type="match status" value="1"/>
</dbReference>
<protein>
    <submittedName>
        <fullName evidence="4">Acyl dehydratase</fullName>
    </submittedName>
</protein>
<dbReference type="PANTHER" id="PTHR13078:SF56">
    <property type="entry name" value="PEROXISOMAL MULTIFUNCTIONAL ENZYME TYPE 2"/>
    <property type="match status" value="1"/>
</dbReference>
<dbReference type="Proteomes" id="UP000585638">
    <property type="component" value="Unassembled WGS sequence"/>
</dbReference>
<comment type="similarity">
    <text evidence="1">Belongs to the enoyl-CoA hydratase/isomerase family.</text>
</comment>
<dbReference type="InterPro" id="IPR054357">
    <property type="entry name" value="MFE-2_N"/>
</dbReference>
<dbReference type="EMBL" id="JACHIR010000001">
    <property type="protein sequence ID" value="MBB5894594.1"/>
    <property type="molecule type" value="Genomic_DNA"/>
</dbReference>
<evidence type="ECO:0000313" key="4">
    <source>
        <dbReference type="EMBL" id="MBB5894594.1"/>
    </source>
</evidence>
<evidence type="ECO:0000313" key="5">
    <source>
        <dbReference type="Proteomes" id="UP000585638"/>
    </source>
</evidence>
<dbReference type="GO" id="GO:0044594">
    <property type="term" value="F:17-beta-hydroxysteroid dehydrogenase (NAD+) activity"/>
    <property type="evidence" value="ECO:0007669"/>
    <property type="project" value="TreeGrafter"/>
</dbReference>
<accession>A0A7W9NJF3</accession>
<dbReference type="GO" id="GO:0004300">
    <property type="term" value="F:enoyl-CoA hydratase activity"/>
    <property type="evidence" value="ECO:0007669"/>
    <property type="project" value="TreeGrafter"/>
</dbReference>
<feature type="domain" description="Peroxisomal multifunctional enzyme type 2-like N-terminal" evidence="3">
    <location>
        <begin position="18"/>
        <end position="136"/>
    </location>
</feature>
<evidence type="ECO:0000256" key="1">
    <source>
        <dbReference type="ARBA" id="ARBA00005254"/>
    </source>
</evidence>
<organism evidence="4 5">
    <name type="scientific">Kutzneria kofuensis</name>
    <dbReference type="NCBI Taxonomy" id="103725"/>
    <lineage>
        <taxon>Bacteria</taxon>
        <taxon>Bacillati</taxon>
        <taxon>Actinomycetota</taxon>
        <taxon>Actinomycetes</taxon>
        <taxon>Pseudonocardiales</taxon>
        <taxon>Pseudonocardiaceae</taxon>
        <taxon>Kutzneria</taxon>
    </lineage>
</organism>
<dbReference type="Pfam" id="PF22622">
    <property type="entry name" value="MFE-2_hydrat-2_N"/>
    <property type="match status" value="1"/>
</dbReference>
<evidence type="ECO:0000259" key="3">
    <source>
        <dbReference type="Pfam" id="PF22622"/>
    </source>
</evidence>
<name>A0A7W9NJF3_9PSEU</name>
<dbReference type="GO" id="GO:0003857">
    <property type="term" value="F:(3S)-3-hydroxyacyl-CoA dehydrogenase (NAD+) activity"/>
    <property type="evidence" value="ECO:0007669"/>
    <property type="project" value="TreeGrafter"/>
</dbReference>
<dbReference type="InterPro" id="IPR029069">
    <property type="entry name" value="HotDog_dom_sf"/>
</dbReference>
<dbReference type="Gene3D" id="3.10.129.10">
    <property type="entry name" value="Hotdog Thioesterase"/>
    <property type="match status" value="1"/>
</dbReference>
<dbReference type="Pfam" id="PF01575">
    <property type="entry name" value="MaoC_dehydratas"/>
    <property type="match status" value="1"/>
</dbReference>
<proteinExistence type="inferred from homology"/>
<dbReference type="CDD" id="cd03448">
    <property type="entry name" value="HDE_HSD"/>
    <property type="match status" value="1"/>
</dbReference>
<comment type="caution">
    <text evidence="4">The sequence shown here is derived from an EMBL/GenBank/DDBJ whole genome shotgun (WGS) entry which is preliminary data.</text>
</comment>
<gene>
    <name evidence="4" type="ORF">BJ998_005790</name>
</gene>